<comment type="cofactor">
    <cofactor evidence="1">
        <name>Mg(2+)</name>
        <dbReference type="ChEBI" id="CHEBI:18420"/>
    </cofactor>
</comment>
<dbReference type="GO" id="GO:0001510">
    <property type="term" value="P:RNA methylation"/>
    <property type="evidence" value="ECO:0007669"/>
    <property type="project" value="InterPro"/>
</dbReference>
<evidence type="ECO:0000256" key="11">
    <source>
        <dbReference type="ARBA" id="ARBA00035025"/>
    </source>
</evidence>
<dbReference type="SUPFAM" id="SSF53335">
    <property type="entry name" value="S-adenosyl-L-methionine-dependent methyltransferases"/>
    <property type="match status" value="1"/>
</dbReference>
<feature type="non-terminal residue" evidence="14">
    <location>
        <position position="474"/>
    </location>
</feature>
<keyword evidence="15" id="KW-1185">Reference proteome</keyword>
<keyword evidence="8" id="KW-0460">Magnesium</keyword>
<keyword evidence="9" id="KW-0694">RNA-binding</keyword>
<evidence type="ECO:0000256" key="1">
    <source>
        <dbReference type="ARBA" id="ARBA00001946"/>
    </source>
</evidence>
<dbReference type="GO" id="GO:0005737">
    <property type="term" value="C:cytoplasm"/>
    <property type="evidence" value="ECO:0007669"/>
    <property type="project" value="TreeGrafter"/>
</dbReference>
<evidence type="ECO:0000256" key="8">
    <source>
        <dbReference type="ARBA" id="ARBA00022842"/>
    </source>
</evidence>
<dbReference type="GO" id="GO:0005634">
    <property type="term" value="C:nucleus"/>
    <property type="evidence" value="ECO:0007669"/>
    <property type="project" value="TreeGrafter"/>
</dbReference>
<feature type="non-terminal residue" evidence="14">
    <location>
        <position position="1"/>
    </location>
</feature>
<evidence type="ECO:0000313" key="14">
    <source>
        <dbReference type="EMBL" id="KAF9466620.1"/>
    </source>
</evidence>
<dbReference type="GO" id="GO:0090486">
    <property type="term" value="F:small RNA 2'-O-methyltransferase activity"/>
    <property type="evidence" value="ECO:0007669"/>
    <property type="project" value="UniProtKB-EC"/>
</dbReference>
<evidence type="ECO:0000256" key="6">
    <source>
        <dbReference type="ARBA" id="ARBA00022691"/>
    </source>
</evidence>
<sequence>ELNVTFYPPLYLQRRMWVLENLRAEGVTKVLDVGCGEGQLLAVLCQPAPWLTPPPTDILCPLPSTLSSSTLTPPSPTYNDEIPNLHPTTLVGIDLSTSDLAFAVQGTTPPQSEVNLDEGSDEYRSRLTNVGLRWEKLSVKVWKGGLEVVNEEFVDMECIVCTEVIEHLSPNILPAFAPTLLGIYHPRLFLVTTPSYTFNARFISPGAPASVRRGFLDPTARTDRIFRHSDHKFEWTVDEFEVWCHETAEEWGYEVQVSSIGRALEIDEWGRDEELGGATSVAIFRRRDKSDREKRGRDVLKALALESEAHELLAEHTHVPHPSAQKPKTLEEIGEGIRATMEGFREAHMRVEELWFERDIAILCGGWIELLVRAVEESEALLLKRDGDEGKTRQDRGTWVVELVGGVTSPKDLWLSEGDKSIDYIPVDWIPGEGEKESSEDEWGGSTDMEGDISWNGSDDEDDIARPESAAGWP</sequence>
<organism evidence="14 15">
    <name type="scientific">Collybia nuda</name>
    <dbReference type="NCBI Taxonomy" id="64659"/>
    <lineage>
        <taxon>Eukaryota</taxon>
        <taxon>Fungi</taxon>
        <taxon>Dikarya</taxon>
        <taxon>Basidiomycota</taxon>
        <taxon>Agaricomycotina</taxon>
        <taxon>Agaricomycetes</taxon>
        <taxon>Agaricomycetidae</taxon>
        <taxon>Agaricales</taxon>
        <taxon>Tricholomatineae</taxon>
        <taxon>Clitocybaceae</taxon>
        <taxon>Collybia</taxon>
    </lineage>
</organism>
<reference evidence="14" key="1">
    <citation type="submission" date="2020-11" db="EMBL/GenBank/DDBJ databases">
        <authorList>
            <consortium name="DOE Joint Genome Institute"/>
            <person name="Ahrendt S."/>
            <person name="Riley R."/>
            <person name="Andreopoulos W."/>
            <person name="Labutti K."/>
            <person name="Pangilinan J."/>
            <person name="Ruiz-Duenas F.J."/>
            <person name="Barrasa J.M."/>
            <person name="Sanchez-Garcia M."/>
            <person name="Camarero S."/>
            <person name="Miyauchi S."/>
            <person name="Serrano A."/>
            <person name="Linde D."/>
            <person name="Babiker R."/>
            <person name="Drula E."/>
            <person name="Ayuso-Fernandez I."/>
            <person name="Pacheco R."/>
            <person name="Padilla G."/>
            <person name="Ferreira P."/>
            <person name="Barriuso J."/>
            <person name="Kellner H."/>
            <person name="Castanera R."/>
            <person name="Alfaro M."/>
            <person name="Ramirez L."/>
            <person name="Pisabarro A.G."/>
            <person name="Kuo A."/>
            <person name="Tritt A."/>
            <person name="Lipzen A."/>
            <person name="He G."/>
            <person name="Yan M."/>
            <person name="Ng V."/>
            <person name="Cullen D."/>
            <person name="Martin F."/>
            <person name="Rosso M.-N."/>
            <person name="Henrissat B."/>
            <person name="Hibbett D."/>
            <person name="Martinez A.T."/>
            <person name="Grigoriev I.V."/>
        </authorList>
    </citation>
    <scope>NUCLEOTIDE SEQUENCE</scope>
    <source>
        <strain evidence="14">CBS 247.69</strain>
    </source>
</reference>
<evidence type="ECO:0000256" key="4">
    <source>
        <dbReference type="ARBA" id="ARBA00022603"/>
    </source>
</evidence>
<keyword evidence="5" id="KW-0808">Transferase</keyword>
<dbReference type="EC" id="2.1.1.386" evidence="11"/>
<dbReference type="GO" id="GO:0003723">
    <property type="term" value="F:RNA binding"/>
    <property type="evidence" value="ECO:0007669"/>
    <property type="project" value="UniProtKB-KW"/>
</dbReference>
<dbReference type="AlphaFoldDB" id="A0A9P5YDE8"/>
<evidence type="ECO:0000256" key="5">
    <source>
        <dbReference type="ARBA" id="ARBA00022679"/>
    </source>
</evidence>
<dbReference type="EMBL" id="MU150241">
    <property type="protein sequence ID" value="KAF9466620.1"/>
    <property type="molecule type" value="Genomic_DNA"/>
</dbReference>
<dbReference type="PANTHER" id="PTHR21404:SF3">
    <property type="entry name" value="SMALL RNA 2'-O-METHYLTRANSFERASE"/>
    <property type="match status" value="1"/>
</dbReference>
<evidence type="ECO:0000256" key="12">
    <source>
        <dbReference type="ARBA" id="ARBA00048418"/>
    </source>
</evidence>
<evidence type="ECO:0000256" key="3">
    <source>
        <dbReference type="ARBA" id="ARBA00021330"/>
    </source>
</evidence>
<evidence type="ECO:0000256" key="13">
    <source>
        <dbReference type="SAM" id="MobiDB-lite"/>
    </source>
</evidence>
<gene>
    <name evidence="14" type="ORF">BDZ94DRAFT_1127426</name>
</gene>
<evidence type="ECO:0000256" key="10">
    <source>
        <dbReference type="ARBA" id="ARBA00023158"/>
    </source>
</evidence>
<feature type="region of interest" description="Disordered" evidence="13">
    <location>
        <begin position="426"/>
        <end position="474"/>
    </location>
</feature>
<keyword evidence="7" id="KW-0479">Metal-binding</keyword>
<evidence type="ECO:0000256" key="2">
    <source>
        <dbReference type="ARBA" id="ARBA00009026"/>
    </source>
</evidence>
<dbReference type="InterPro" id="IPR026610">
    <property type="entry name" value="Hen1"/>
</dbReference>
<dbReference type="GO" id="GO:0030422">
    <property type="term" value="P:siRNA processing"/>
    <property type="evidence" value="ECO:0007669"/>
    <property type="project" value="TreeGrafter"/>
</dbReference>
<dbReference type="Proteomes" id="UP000807353">
    <property type="component" value="Unassembled WGS sequence"/>
</dbReference>
<protein>
    <recommendedName>
        <fullName evidence="3">Small RNA 2'-O-methyltransferase</fullName>
        <ecNumber evidence="11">2.1.1.386</ecNumber>
    </recommendedName>
</protein>
<evidence type="ECO:0000256" key="7">
    <source>
        <dbReference type="ARBA" id="ARBA00022723"/>
    </source>
</evidence>
<keyword evidence="10" id="KW-0943">RNA-mediated gene silencing</keyword>
<dbReference type="PANTHER" id="PTHR21404">
    <property type="entry name" value="HEN1"/>
    <property type="match status" value="1"/>
</dbReference>
<name>A0A9P5YDE8_9AGAR</name>
<keyword evidence="6" id="KW-0949">S-adenosyl-L-methionine</keyword>
<comment type="similarity">
    <text evidence="2">Belongs to the methyltransferase superfamily. HEN1 family.</text>
</comment>
<dbReference type="GO" id="GO:0046872">
    <property type="term" value="F:metal ion binding"/>
    <property type="evidence" value="ECO:0007669"/>
    <property type="project" value="UniProtKB-KW"/>
</dbReference>
<comment type="catalytic activity">
    <reaction evidence="12">
        <text>small RNA 3'-end nucleotide + S-adenosyl-L-methionine = small RNA 3'-end 2'-O-methylnucleotide + S-adenosyl-L-homocysteine + H(+)</text>
        <dbReference type="Rhea" id="RHEA:37887"/>
        <dbReference type="Rhea" id="RHEA-COMP:10415"/>
        <dbReference type="Rhea" id="RHEA-COMP:10416"/>
        <dbReference type="ChEBI" id="CHEBI:15378"/>
        <dbReference type="ChEBI" id="CHEBI:57856"/>
        <dbReference type="ChEBI" id="CHEBI:59789"/>
        <dbReference type="ChEBI" id="CHEBI:74896"/>
        <dbReference type="ChEBI" id="CHEBI:74898"/>
        <dbReference type="EC" id="2.1.1.386"/>
    </reaction>
</comment>
<dbReference type="Gene3D" id="3.40.50.150">
    <property type="entry name" value="Vaccinia Virus protein VP39"/>
    <property type="match status" value="1"/>
</dbReference>
<accession>A0A9P5YDE8</accession>
<evidence type="ECO:0000313" key="15">
    <source>
        <dbReference type="Proteomes" id="UP000807353"/>
    </source>
</evidence>
<comment type="caution">
    <text evidence="14">The sequence shown here is derived from an EMBL/GenBank/DDBJ whole genome shotgun (WGS) entry which is preliminary data.</text>
</comment>
<evidence type="ECO:0000256" key="9">
    <source>
        <dbReference type="ARBA" id="ARBA00022884"/>
    </source>
</evidence>
<dbReference type="OrthoDB" id="2154311at2759"/>
<proteinExistence type="inferred from homology"/>
<keyword evidence="4" id="KW-0489">Methyltransferase</keyword>
<dbReference type="InterPro" id="IPR029063">
    <property type="entry name" value="SAM-dependent_MTases_sf"/>
</dbReference>